<organism evidence="9 10">
    <name type="scientific">Cohaesibacter gelatinilyticus</name>
    <dbReference type="NCBI Taxonomy" id="372072"/>
    <lineage>
        <taxon>Bacteria</taxon>
        <taxon>Pseudomonadati</taxon>
        <taxon>Pseudomonadota</taxon>
        <taxon>Alphaproteobacteria</taxon>
        <taxon>Hyphomicrobiales</taxon>
        <taxon>Cohaesibacteraceae</taxon>
    </lineage>
</organism>
<gene>
    <name evidence="9" type="ORF">SAMN06265368_2224</name>
</gene>
<dbReference type="PROSITE" id="PS00146">
    <property type="entry name" value="BETA_LACTAMASE_A"/>
    <property type="match status" value="1"/>
</dbReference>
<dbReference type="PANTHER" id="PTHR35333">
    <property type="entry name" value="BETA-LACTAMASE"/>
    <property type="match status" value="1"/>
</dbReference>
<sequence length="294" mass="32687">MTKRLTTKNLFCTILVSLTMGLSSQGSAIAQELNRTISSWEKHLNARIGVLLSEMESDWSIAHRADERFPMSSTFKSLLCGAVLARVDANEENLSNKITFTRKDLVSYSPVTKKRVKDGMSVSELCEATITISDNTAANLLLKRIDGPKGLTKFLRKMGDTTTRLDRWETELNEGKPGDARDTTTPRAILGSLEKLAFGNVLKQKSSRQLRQWMIDDKVADALIRAHLPKGWTIGDKTGAGGYGTRGIIAFIEKPDGKRYLAAIYMTENKADFPMRNKVISDIGRAMITEIQAR</sequence>
<evidence type="ECO:0000256" key="2">
    <source>
        <dbReference type="ARBA" id="ARBA00009009"/>
    </source>
</evidence>
<dbReference type="Proteomes" id="UP000219439">
    <property type="component" value="Unassembled WGS sequence"/>
</dbReference>
<dbReference type="NCBIfam" id="NF033103">
    <property type="entry name" value="bla_class_A"/>
    <property type="match status" value="1"/>
</dbReference>
<evidence type="ECO:0000256" key="1">
    <source>
        <dbReference type="ARBA" id="ARBA00001526"/>
    </source>
</evidence>
<dbReference type="InterPro" id="IPR045155">
    <property type="entry name" value="Beta-lactam_cat"/>
</dbReference>
<evidence type="ECO:0000256" key="4">
    <source>
        <dbReference type="ARBA" id="ARBA00022801"/>
    </source>
</evidence>
<evidence type="ECO:0000256" key="3">
    <source>
        <dbReference type="ARBA" id="ARBA00012865"/>
    </source>
</evidence>
<evidence type="ECO:0000259" key="8">
    <source>
        <dbReference type="Pfam" id="PF13354"/>
    </source>
</evidence>
<evidence type="ECO:0000256" key="5">
    <source>
        <dbReference type="ARBA" id="ARBA00023251"/>
    </source>
</evidence>
<evidence type="ECO:0000256" key="6">
    <source>
        <dbReference type="RuleBase" id="RU361140"/>
    </source>
</evidence>
<comment type="catalytic activity">
    <reaction evidence="1 6">
        <text>a beta-lactam + H2O = a substituted beta-amino acid</text>
        <dbReference type="Rhea" id="RHEA:20401"/>
        <dbReference type="ChEBI" id="CHEBI:15377"/>
        <dbReference type="ChEBI" id="CHEBI:35627"/>
        <dbReference type="ChEBI" id="CHEBI:140347"/>
        <dbReference type="EC" id="3.5.2.6"/>
    </reaction>
</comment>
<dbReference type="AlphaFoldDB" id="A0A285PBP1"/>
<dbReference type="PANTHER" id="PTHR35333:SF3">
    <property type="entry name" value="BETA-LACTAMASE-TYPE TRANSPEPTIDASE FOLD CONTAINING PROTEIN"/>
    <property type="match status" value="1"/>
</dbReference>
<dbReference type="EMBL" id="OBEL01000002">
    <property type="protein sequence ID" value="SNZ19144.1"/>
    <property type="molecule type" value="Genomic_DNA"/>
</dbReference>
<protein>
    <recommendedName>
        <fullName evidence="3 6">Beta-lactamase</fullName>
        <ecNumber evidence="3 6">3.5.2.6</ecNumber>
    </recommendedName>
</protein>
<feature type="chain" id="PRO_5013398076" description="Beta-lactamase" evidence="7">
    <location>
        <begin position="31"/>
        <end position="294"/>
    </location>
</feature>
<keyword evidence="10" id="KW-1185">Reference proteome</keyword>
<proteinExistence type="inferred from homology"/>
<accession>A0A285PBP1</accession>
<dbReference type="Gene3D" id="3.40.710.10">
    <property type="entry name" value="DD-peptidase/beta-lactamase superfamily"/>
    <property type="match status" value="1"/>
</dbReference>
<feature type="domain" description="Beta-lactamase class A catalytic" evidence="8">
    <location>
        <begin position="50"/>
        <end position="266"/>
    </location>
</feature>
<dbReference type="PRINTS" id="PR00118">
    <property type="entry name" value="BLACTAMASEA"/>
</dbReference>
<comment type="similarity">
    <text evidence="2 6">Belongs to the class-A beta-lactamase family.</text>
</comment>
<dbReference type="GO" id="GO:0046677">
    <property type="term" value="P:response to antibiotic"/>
    <property type="evidence" value="ECO:0007669"/>
    <property type="project" value="UniProtKB-UniRule"/>
</dbReference>
<dbReference type="InterPro" id="IPR023650">
    <property type="entry name" value="Beta-lactam_class-A_AS"/>
</dbReference>
<dbReference type="GO" id="GO:0030655">
    <property type="term" value="P:beta-lactam antibiotic catabolic process"/>
    <property type="evidence" value="ECO:0007669"/>
    <property type="project" value="InterPro"/>
</dbReference>
<evidence type="ECO:0000313" key="10">
    <source>
        <dbReference type="Proteomes" id="UP000219439"/>
    </source>
</evidence>
<keyword evidence="4 6" id="KW-0378">Hydrolase</keyword>
<evidence type="ECO:0000256" key="7">
    <source>
        <dbReference type="SAM" id="SignalP"/>
    </source>
</evidence>
<dbReference type="SUPFAM" id="SSF56601">
    <property type="entry name" value="beta-lactamase/transpeptidase-like"/>
    <property type="match status" value="1"/>
</dbReference>
<keyword evidence="7" id="KW-0732">Signal</keyword>
<evidence type="ECO:0000313" key="9">
    <source>
        <dbReference type="EMBL" id="SNZ19144.1"/>
    </source>
</evidence>
<name>A0A285PBP1_9HYPH</name>
<dbReference type="InterPro" id="IPR000871">
    <property type="entry name" value="Beta-lactam_class-A"/>
</dbReference>
<keyword evidence="5 6" id="KW-0046">Antibiotic resistance</keyword>
<feature type="signal peptide" evidence="7">
    <location>
        <begin position="1"/>
        <end position="30"/>
    </location>
</feature>
<dbReference type="GO" id="GO:0008800">
    <property type="term" value="F:beta-lactamase activity"/>
    <property type="evidence" value="ECO:0007669"/>
    <property type="project" value="UniProtKB-UniRule"/>
</dbReference>
<dbReference type="RefSeq" id="WP_210200846.1">
    <property type="nucleotide sequence ID" value="NZ_OBEL01000002.1"/>
</dbReference>
<dbReference type="EC" id="3.5.2.6" evidence="3 6"/>
<reference evidence="9 10" key="1">
    <citation type="submission" date="2017-09" db="EMBL/GenBank/DDBJ databases">
        <authorList>
            <person name="Ehlers B."/>
            <person name="Leendertz F.H."/>
        </authorList>
    </citation>
    <scope>NUCLEOTIDE SEQUENCE [LARGE SCALE GENOMIC DNA]</scope>
    <source>
        <strain evidence="9 10">DSM 18289</strain>
    </source>
</reference>
<dbReference type="Pfam" id="PF13354">
    <property type="entry name" value="Beta-lactamase2"/>
    <property type="match status" value="1"/>
</dbReference>
<dbReference type="InterPro" id="IPR012338">
    <property type="entry name" value="Beta-lactam/transpept-like"/>
</dbReference>